<dbReference type="KEGG" id="psul:AU252_01030"/>
<evidence type="ECO:0000313" key="3">
    <source>
        <dbReference type="Proteomes" id="UP000065151"/>
    </source>
</evidence>
<organism evidence="2">
    <name type="scientific">Pseudarthrobacter sulfonivorans</name>
    <dbReference type="NCBI Taxonomy" id="121292"/>
    <lineage>
        <taxon>Bacteria</taxon>
        <taxon>Bacillati</taxon>
        <taxon>Actinomycetota</taxon>
        <taxon>Actinomycetes</taxon>
        <taxon>Micrococcales</taxon>
        <taxon>Micrococcaceae</taxon>
        <taxon>Pseudarthrobacter</taxon>
    </lineage>
</organism>
<sequence length="111" mass="11761">MSVQVAVTAGPSGWWRPPRDAQTTAEATVGRQVLVADLSPLTEMPAQIATAEAEFARFLPLSPFATLTTTPGWGVVRVGNYVGAWGDPNHWPEPAQIYRASGLSPAQCVSA</sequence>
<dbReference type="RefSeq" id="WP_058929134.1">
    <property type="nucleotide sequence ID" value="NZ_CP013747.1"/>
</dbReference>
<dbReference type="AlphaFoldDB" id="A0A0U3PZX5"/>
<gene>
    <name evidence="2" type="ORF">AU252_01030</name>
</gene>
<accession>A0A0U3PZX5</accession>
<name>A0A0U3PZX5_9MICC</name>
<dbReference type="Proteomes" id="UP000065151">
    <property type="component" value="Chromosome"/>
</dbReference>
<feature type="region of interest" description="Disordered" evidence="1">
    <location>
        <begin position="1"/>
        <end position="25"/>
    </location>
</feature>
<reference evidence="2 3" key="1">
    <citation type="submission" date="2015-12" db="EMBL/GenBank/DDBJ databases">
        <authorList>
            <person name="Shamseldin A."/>
            <person name="Moawad H."/>
            <person name="Abd El-Rahim W.M."/>
            <person name="Sadowsky M.J."/>
        </authorList>
    </citation>
    <scope>NUCLEOTIDE SEQUENCE [LARGE SCALE GENOMIC DNA]</scope>
    <source>
        <strain evidence="2 3">Ar51</strain>
    </source>
</reference>
<protein>
    <submittedName>
        <fullName evidence="2">Uncharacterized protein</fullName>
    </submittedName>
</protein>
<proteinExistence type="predicted"/>
<evidence type="ECO:0000256" key="1">
    <source>
        <dbReference type="SAM" id="MobiDB-lite"/>
    </source>
</evidence>
<evidence type="ECO:0000313" key="2">
    <source>
        <dbReference type="EMBL" id="ALV39918.1"/>
    </source>
</evidence>
<dbReference type="EMBL" id="CP013747">
    <property type="protein sequence ID" value="ALV39918.1"/>
    <property type="molecule type" value="Genomic_DNA"/>
</dbReference>